<dbReference type="GO" id="GO:0060271">
    <property type="term" value="P:cilium assembly"/>
    <property type="evidence" value="ECO:0007669"/>
    <property type="project" value="TreeGrafter"/>
</dbReference>
<dbReference type="Pfam" id="PF15383">
    <property type="entry name" value="TMEM237"/>
    <property type="match status" value="1"/>
</dbReference>
<dbReference type="Proteomes" id="UP000325440">
    <property type="component" value="Unassembled WGS sequence"/>
</dbReference>
<comment type="subcellular location">
    <subcellularLocation>
        <location evidence="1">Cell projection</location>
        <location evidence="1">Cilium</location>
    </subcellularLocation>
    <subcellularLocation>
        <location evidence="2">Membrane</location>
        <topology evidence="2">Multi-pass membrane protein</topology>
    </subcellularLocation>
</comment>
<keyword evidence="4 11" id="KW-0812">Transmembrane</keyword>
<accession>A0A5E4N487</accession>
<keyword evidence="9" id="KW-0966">Cell projection</keyword>
<comment type="similarity">
    <text evidence="3">Belongs to the TMEM237 family.</text>
</comment>
<keyword evidence="6 11" id="KW-1133">Transmembrane helix</keyword>
<evidence type="ECO:0000256" key="9">
    <source>
        <dbReference type="ARBA" id="ARBA00023273"/>
    </source>
</evidence>
<feature type="transmembrane region" description="Helical" evidence="11">
    <location>
        <begin position="85"/>
        <end position="105"/>
    </location>
</feature>
<name>A0A5E4N487_9HEMI</name>
<evidence type="ECO:0000313" key="12">
    <source>
        <dbReference type="EMBL" id="VVC38617.1"/>
    </source>
</evidence>
<evidence type="ECO:0000313" key="13">
    <source>
        <dbReference type="Proteomes" id="UP000325440"/>
    </source>
</evidence>
<dbReference type="GO" id="GO:0016020">
    <property type="term" value="C:membrane"/>
    <property type="evidence" value="ECO:0007669"/>
    <property type="project" value="UniProtKB-SubCell"/>
</dbReference>
<evidence type="ECO:0000256" key="10">
    <source>
        <dbReference type="ARBA" id="ARBA00025631"/>
    </source>
</evidence>
<dbReference type="InterPro" id="IPR029409">
    <property type="entry name" value="TMEM237"/>
</dbReference>
<proteinExistence type="inferred from homology"/>
<evidence type="ECO:0000256" key="2">
    <source>
        <dbReference type="ARBA" id="ARBA00004141"/>
    </source>
</evidence>
<keyword evidence="5" id="KW-0970">Cilium biogenesis/degradation</keyword>
<dbReference type="PANTHER" id="PTHR28388">
    <property type="entry name" value="TRANSMEMBRANE PROTEIN 237"/>
    <property type="match status" value="1"/>
</dbReference>
<reference evidence="12 13" key="1">
    <citation type="submission" date="2019-08" db="EMBL/GenBank/DDBJ databases">
        <authorList>
            <person name="Alioto T."/>
            <person name="Alioto T."/>
            <person name="Gomez Garrido J."/>
        </authorList>
    </citation>
    <scope>NUCLEOTIDE SEQUENCE [LARGE SCALE GENOMIC DNA]</scope>
</reference>
<evidence type="ECO:0000256" key="4">
    <source>
        <dbReference type="ARBA" id="ARBA00022692"/>
    </source>
</evidence>
<gene>
    <name evidence="12" type="ORF">CINCED_3A010481</name>
</gene>
<evidence type="ECO:0000256" key="11">
    <source>
        <dbReference type="SAM" id="Phobius"/>
    </source>
</evidence>
<evidence type="ECO:0000256" key="1">
    <source>
        <dbReference type="ARBA" id="ARBA00004138"/>
    </source>
</evidence>
<dbReference type="AlphaFoldDB" id="A0A5E4N487"/>
<comment type="function">
    <text evidence="10">Component of the transition zone in primary cilia. Required for ciliogenesis.</text>
</comment>
<keyword evidence="8 11" id="KW-0472">Membrane</keyword>
<evidence type="ECO:0000256" key="7">
    <source>
        <dbReference type="ARBA" id="ARBA00023069"/>
    </source>
</evidence>
<dbReference type="EMBL" id="CABPRJ010001485">
    <property type="protein sequence ID" value="VVC38617.1"/>
    <property type="molecule type" value="Genomic_DNA"/>
</dbReference>
<feature type="transmembrane region" description="Helical" evidence="11">
    <location>
        <begin position="148"/>
        <end position="173"/>
    </location>
</feature>
<dbReference type="OrthoDB" id="6594429at2759"/>
<evidence type="ECO:0000256" key="8">
    <source>
        <dbReference type="ARBA" id="ARBA00023136"/>
    </source>
</evidence>
<protein>
    <submittedName>
        <fullName evidence="12">Transmembrane protein 237</fullName>
    </submittedName>
</protein>
<feature type="transmembrane region" description="Helical" evidence="11">
    <location>
        <begin position="117"/>
        <end position="136"/>
    </location>
</feature>
<keyword evidence="13" id="KW-1185">Reference proteome</keyword>
<feature type="transmembrane region" description="Helical" evidence="11">
    <location>
        <begin position="185"/>
        <end position="207"/>
    </location>
</feature>
<organism evidence="12 13">
    <name type="scientific">Cinara cedri</name>
    <dbReference type="NCBI Taxonomy" id="506608"/>
    <lineage>
        <taxon>Eukaryota</taxon>
        <taxon>Metazoa</taxon>
        <taxon>Ecdysozoa</taxon>
        <taxon>Arthropoda</taxon>
        <taxon>Hexapoda</taxon>
        <taxon>Insecta</taxon>
        <taxon>Pterygota</taxon>
        <taxon>Neoptera</taxon>
        <taxon>Paraneoptera</taxon>
        <taxon>Hemiptera</taxon>
        <taxon>Sternorrhyncha</taxon>
        <taxon>Aphidomorpha</taxon>
        <taxon>Aphidoidea</taxon>
        <taxon>Aphididae</taxon>
        <taxon>Lachninae</taxon>
        <taxon>Cinara</taxon>
    </lineage>
</organism>
<dbReference type="PANTHER" id="PTHR28388:SF1">
    <property type="entry name" value="TRANSMEMBRANE PROTEIN 237"/>
    <property type="match status" value="1"/>
</dbReference>
<dbReference type="GO" id="GO:0035869">
    <property type="term" value="C:ciliary transition zone"/>
    <property type="evidence" value="ECO:0007669"/>
    <property type="project" value="TreeGrafter"/>
</dbReference>
<evidence type="ECO:0000256" key="6">
    <source>
        <dbReference type="ARBA" id="ARBA00022989"/>
    </source>
</evidence>
<keyword evidence="7" id="KW-0969">Cilium</keyword>
<sequence length="220" mass="24350">MDTSPNTVAAILEEVRDDIHSSTSPLSNPTHPTSTNDANKIVIYVQDKNRFIRSEQHDLFNHLNNPPCSVNYSNLQPIAARAQRIFASLGTVSQGLLAGVALAQLFLGEASQRSPLILMSFFFLSTVCMCTVLDIFDLYKCESFKPKYILVLFLSVLTALAAFACTTYDTAIMSGSKVEAKVLETWRALNCCRCYGAVLGWIIIIIMKPKDQLAEFLNSN</sequence>
<evidence type="ECO:0000256" key="5">
    <source>
        <dbReference type="ARBA" id="ARBA00022794"/>
    </source>
</evidence>
<evidence type="ECO:0000256" key="3">
    <source>
        <dbReference type="ARBA" id="ARBA00008783"/>
    </source>
</evidence>